<gene>
    <name evidence="2" type="ORF">RhiirC2_797822</name>
</gene>
<organism evidence="2 3">
    <name type="scientific">Rhizophagus irregularis</name>
    <dbReference type="NCBI Taxonomy" id="588596"/>
    <lineage>
        <taxon>Eukaryota</taxon>
        <taxon>Fungi</taxon>
        <taxon>Fungi incertae sedis</taxon>
        <taxon>Mucoromycota</taxon>
        <taxon>Glomeromycotina</taxon>
        <taxon>Glomeromycetes</taxon>
        <taxon>Glomerales</taxon>
        <taxon>Glomeraceae</taxon>
        <taxon>Rhizophagus</taxon>
    </lineage>
</organism>
<dbReference type="AlphaFoldDB" id="A0A2N1M7E3"/>
<reference evidence="2 3" key="2">
    <citation type="submission" date="2017-10" db="EMBL/GenBank/DDBJ databases">
        <title>Extensive intraspecific genome diversity in a model arbuscular mycorrhizal fungus.</title>
        <authorList>
            <person name="Chen E.C.H."/>
            <person name="Morin E."/>
            <person name="Baudet D."/>
            <person name="Noel J."/>
            <person name="Ndikumana S."/>
            <person name="Charron P."/>
            <person name="St-Onge C."/>
            <person name="Giorgi J."/>
            <person name="Grigoriev I.V."/>
            <person name="Roux C."/>
            <person name="Martin F.M."/>
            <person name="Corradi N."/>
        </authorList>
    </citation>
    <scope>NUCLEOTIDE SEQUENCE [LARGE SCALE GENOMIC DNA]</scope>
    <source>
        <strain evidence="2 3">C2</strain>
    </source>
</reference>
<proteinExistence type="predicted"/>
<evidence type="ECO:0000256" key="1">
    <source>
        <dbReference type="SAM" id="MobiDB-lite"/>
    </source>
</evidence>
<dbReference type="EMBL" id="LLXL01004288">
    <property type="protein sequence ID" value="PKK57551.1"/>
    <property type="molecule type" value="Genomic_DNA"/>
</dbReference>
<evidence type="ECO:0000313" key="3">
    <source>
        <dbReference type="Proteomes" id="UP000233469"/>
    </source>
</evidence>
<reference evidence="2 3" key="1">
    <citation type="submission" date="2016-04" db="EMBL/GenBank/DDBJ databases">
        <title>Genome analyses suggest a sexual origin of heterokaryosis in a supposedly ancient asexual fungus.</title>
        <authorList>
            <person name="Ropars J."/>
            <person name="Sedzielewska K."/>
            <person name="Noel J."/>
            <person name="Charron P."/>
            <person name="Farinelli L."/>
            <person name="Marton T."/>
            <person name="Kruger M."/>
            <person name="Pelin A."/>
            <person name="Brachmann A."/>
            <person name="Corradi N."/>
        </authorList>
    </citation>
    <scope>NUCLEOTIDE SEQUENCE [LARGE SCALE GENOMIC DNA]</scope>
    <source>
        <strain evidence="2 3">C2</strain>
    </source>
</reference>
<evidence type="ECO:0000313" key="2">
    <source>
        <dbReference type="EMBL" id="PKK57551.1"/>
    </source>
</evidence>
<feature type="region of interest" description="Disordered" evidence="1">
    <location>
        <begin position="20"/>
        <end position="82"/>
    </location>
</feature>
<sequence length="318" mass="36935">MGRHRNTRNMRKGKCVQHILPQIDLPENSSAPETRSPSGFVGTNEQSVAEVVIIEQNSDNDEDLNDETNLRGHKRKKDIEEDDNNKKRLVRILSTITNLHSMQKQMFTMIQDIQQNVDEMYTDWKTNGGFGSSVENDMKWIEDVINQVIYTTSEKVKYPSDEYIMQICYDVLINAGNDNFNKKMKNGGSWKRFFNKHIYKIAQRFCRQARSNIVQHVKDAVHAEFMDLEKPKTKNHQVTREAEKKFKDSKITRDCYRKLNQPIDPNNDPHYTHLNSIIDRVFTSSNTEKNSIAFGMTVALNYLDPSKGINMVPNEVIE</sequence>
<accession>A0A2N1M7E3</accession>
<comment type="caution">
    <text evidence="2">The sequence shown here is derived from an EMBL/GenBank/DDBJ whole genome shotgun (WGS) entry which is preliminary data.</text>
</comment>
<dbReference type="VEuPathDB" id="FungiDB:RhiirA1_445714"/>
<protein>
    <submittedName>
        <fullName evidence="2">Uncharacterized protein</fullName>
    </submittedName>
</protein>
<name>A0A2N1M7E3_9GLOM</name>
<dbReference type="VEuPathDB" id="FungiDB:FUN_004483"/>
<feature type="compositionally biased region" description="Polar residues" evidence="1">
    <location>
        <begin position="27"/>
        <end position="47"/>
    </location>
</feature>
<dbReference type="Proteomes" id="UP000233469">
    <property type="component" value="Unassembled WGS sequence"/>
</dbReference>